<evidence type="ECO:0000256" key="6">
    <source>
        <dbReference type="SAM" id="Phobius"/>
    </source>
</evidence>
<evidence type="ECO:0000256" key="1">
    <source>
        <dbReference type="ARBA" id="ARBA00004141"/>
    </source>
</evidence>
<feature type="transmembrane region" description="Helical" evidence="6">
    <location>
        <begin position="107"/>
        <end position="128"/>
    </location>
</feature>
<evidence type="ECO:0000256" key="4">
    <source>
        <dbReference type="ARBA" id="ARBA00022989"/>
    </source>
</evidence>
<protein>
    <submittedName>
        <fullName evidence="8">EamA domain-containing membrane protein RarD</fullName>
    </submittedName>
</protein>
<gene>
    <name evidence="8" type="ORF">SAMN04488094_101748</name>
</gene>
<evidence type="ECO:0000313" key="9">
    <source>
        <dbReference type="Proteomes" id="UP000198728"/>
    </source>
</evidence>
<dbReference type="GO" id="GO:0016020">
    <property type="term" value="C:membrane"/>
    <property type="evidence" value="ECO:0007669"/>
    <property type="project" value="UniProtKB-SubCell"/>
</dbReference>
<dbReference type="AlphaFoldDB" id="A0A1I1EC89"/>
<proteinExistence type="inferred from homology"/>
<keyword evidence="9" id="KW-1185">Reference proteome</keyword>
<feature type="transmembrane region" description="Helical" evidence="6">
    <location>
        <begin position="140"/>
        <end position="164"/>
    </location>
</feature>
<reference evidence="8 9" key="1">
    <citation type="submission" date="2016-10" db="EMBL/GenBank/DDBJ databases">
        <authorList>
            <person name="de Groot N.N."/>
        </authorList>
    </citation>
    <scope>NUCLEOTIDE SEQUENCE [LARGE SCALE GENOMIC DNA]</scope>
    <source>
        <strain evidence="8 9">DSM 19548</strain>
    </source>
</reference>
<feature type="domain" description="EamA" evidence="7">
    <location>
        <begin position="1"/>
        <end position="100"/>
    </location>
</feature>
<feature type="transmembrane region" description="Helical" evidence="6">
    <location>
        <begin position="198"/>
        <end position="218"/>
    </location>
</feature>
<keyword evidence="3 6" id="KW-0812">Transmembrane</keyword>
<evidence type="ECO:0000256" key="5">
    <source>
        <dbReference type="ARBA" id="ARBA00023136"/>
    </source>
</evidence>
<accession>A0A1I1EC89</accession>
<dbReference type="PANTHER" id="PTHR22911">
    <property type="entry name" value="ACYL-MALONYL CONDENSING ENZYME-RELATED"/>
    <property type="match status" value="1"/>
</dbReference>
<dbReference type="Proteomes" id="UP000198728">
    <property type="component" value="Unassembled WGS sequence"/>
</dbReference>
<feature type="transmembrane region" description="Helical" evidence="6">
    <location>
        <begin position="170"/>
        <end position="191"/>
    </location>
</feature>
<sequence length="253" mass="26781">MYRSVVSFAIVLIVGGATGALRQISTRNMRWHVARNVAHFAGQNLWFYALALIPLAQVMALEFTSPIWVALLAPLILGERLTRVRAIAAVIGFSGVIMVVRPDLGNLSPPMLAAAGAAIGFAGSALFTRKLTRTETITCIMFWLTLMQAVFGLVCSGIDGQIALPSARSVPWLALIGAAGLGAHFCLSSALALAPAAVVMPMDFLRLPVMAVIGTLFYGEPMDAMMVLGAAVIFGANWLNIRAGTSRRAALPS</sequence>
<feature type="transmembrane region" description="Helical" evidence="6">
    <location>
        <begin position="84"/>
        <end position="101"/>
    </location>
</feature>
<comment type="similarity">
    <text evidence="2">Belongs to the drug/metabolite transporter (DMT) superfamily. 10 TMS drug/metabolite exporter (DME) (TC 2.A.7.3) family.</text>
</comment>
<evidence type="ECO:0000256" key="2">
    <source>
        <dbReference type="ARBA" id="ARBA00009853"/>
    </source>
</evidence>
<comment type="subcellular location">
    <subcellularLocation>
        <location evidence="1">Membrane</location>
        <topology evidence="1">Multi-pass membrane protein</topology>
    </subcellularLocation>
</comment>
<dbReference type="InterPro" id="IPR000620">
    <property type="entry name" value="EamA_dom"/>
</dbReference>
<dbReference type="PANTHER" id="PTHR22911:SF6">
    <property type="entry name" value="SOLUTE CARRIER FAMILY 35 MEMBER G1"/>
    <property type="match status" value="1"/>
</dbReference>
<feature type="domain" description="EamA" evidence="7">
    <location>
        <begin position="111"/>
        <end position="239"/>
    </location>
</feature>
<evidence type="ECO:0000313" key="8">
    <source>
        <dbReference type="EMBL" id="SFB84744.1"/>
    </source>
</evidence>
<keyword evidence="4 6" id="KW-1133">Transmembrane helix</keyword>
<dbReference type="Pfam" id="PF00892">
    <property type="entry name" value="EamA"/>
    <property type="match status" value="2"/>
</dbReference>
<organism evidence="8 9">
    <name type="scientific">Tropicimonas isoalkanivorans</name>
    <dbReference type="NCBI Taxonomy" id="441112"/>
    <lineage>
        <taxon>Bacteria</taxon>
        <taxon>Pseudomonadati</taxon>
        <taxon>Pseudomonadota</taxon>
        <taxon>Alphaproteobacteria</taxon>
        <taxon>Rhodobacterales</taxon>
        <taxon>Roseobacteraceae</taxon>
        <taxon>Tropicimonas</taxon>
    </lineage>
</organism>
<dbReference type="SUPFAM" id="SSF103481">
    <property type="entry name" value="Multidrug resistance efflux transporter EmrE"/>
    <property type="match status" value="2"/>
</dbReference>
<feature type="transmembrane region" description="Helical" evidence="6">
    <location>
        <begin position="224"/>
        <end position="241"/>
    </location>
</feature>
<feature type="transmembrane region" description="Helical" evidence="6">
    <location>
        <begin position="46"/>
        <end position="72"/>
    </location>
</feature>
<dbReference type="STRING" id="441112.SAMN04488094_101748"/>
<evidence type="ECO:0000256" key="3">
    <source>
        <dbReference type="ARBA" id="ARBA00022692"/>
    </source>
</evidence>
<evidence type="ECO:0000259" key="7">
    <source>
        <dbReference type="Pfam" id="PF00892"/>
    </source>
</evidence>
<dbReference type="InterPro" id="IPR037185">
    <property type="entry name" value="EmrE-like"/>
</dbReference>
<name>A0A1I1EC89_9RHOB</name>
<dbReference type="EMBL" id="FOLG01000001">
    <property type="protein sequence ID" value="SFB84744.1"/>
    <property type="molecule type" value="Genomic_DNA"/>
</dbReference>
<keyword evidence="5 6" id="KW-0472">Membrane</keyword>